<protein>
    <recommendedName>
        <fullName evidence="2">SKICH domain-containing protein</fullName>
    </recommendedName>
</protein>
<evidence type="ECO:0000313" key="3">
    <source>
        <dbReference type="EMBL" id="KAE9537826.1"/>
    </source>
</evidence>
<accession>A0A6G0TU84</accession>
<sequence length="572" mass="64768">MEQIVKIFVHQSYFIENDLVVDYNVEQEALINVSPKDWIALIPKGWSGVDEQVAYKTIDSDCDVANLAIKSVIMEKKCFQDVVECGKHYQLMYISQYLEILGRSEYFTFLHQSGTCNCIPSSIQNETKDNFKQSRLSQKQDLILASIESHVLQTTSLYISKQSTVNADILCKTPERDSDNVSTDAAMFLASNSRSFSKLASKTNLPKGLLGTVGLVCLSLLSKSSAINVTMSPFLSTSSCNKPLRRQSPTPRSFYKNRPQSQNSIGKSDKLKSKQWPANKCIKCNAPTNFSALESAYLAKIQDLTTNNEVMEQRLLTFEKDLVHTLEVVNKQFKLSTAISQQKRNIQKFIDDLVDGLVNDGKITFWAHDQEFSVVREFPEEQSSPLVDDDCTLSINKSLNSSKEVYMKAIIGQQEETIQHLVDKIKDLFDLFLKVNSQTNEQNKSDSISSESKINNIGYMDSSGTTYFSPPSYITNTLNDINLCLVNSVNYDNRIEKIETNENFSNWTNNTFSGSEFPVNQESNVTPALSNEVKDKILTFEDWKKENNKFTLCTQSSENYTNEKTNELDIKQ</sequence>
<feature type="region of interest" description="Disordered" evidence="1">
    <location>
        <begin position="237"/>
        <end position="272"/>
    </location>
</feature>
<dbReference type="EMBL" id="VYZN01000017">
    <property type="protein sequence ID" value="KAE9537826.1"/>
    <property type="molecule type" value="Genomic_DNA"/>
</dbReference>
<reference evidence="3 4" key="1">
    <citation type="submission" date="2019-08" db="EMBL/GenBank/DDBJ databases">
        <title>The genome of the soybean aphid Biotype 1, its phylome, world population structure and adaptation to the North American continent.</title>
        <authorList>
            <person name="Giordano R."/>
            <person name="Donthu R.K."/>
            <person name="Hernandez A.G."/>
            <person name="Wright C.L."/>
            <person name="Zimin A.V."/>
        </authorList>
    </citation>
    <scope>NUCLEOTIDE SEQUENCE [LARGE SCALE GENOMIC DNA]</scope>
    <source>
        <tissue evidence="3">Whole aphids</tissue>
    </source>
</reference>
<feature type="domain" description="SKICH" evidence="2">
    <location>
        <begin position="9"/>
        <end position="109"/>
    </location>
</feature>
<dbReference type="Proteomes" id="UP000475862">
    <property type="component" value="Unassembled WGS sequence"/>
</dbReference>
<comment type="caution">
    <text evidence="3">The sequence shown here is derived from an EMBL/GenBank/DDBJ whole genome shotgun (WGS) entry which is preliminary data.</text>
</comment>
<dbReference type="Gene3D" id="2.60.40.2840">
    <property type="match status" value="1"/>
</dbReference>
<dbReference type="AlphaFoldDB" id="A0A6G0TU84"/>
<organism evidence="3 4">
    <name type="scientific">Aphis glycines</name>
    <name type="common">Soybean aphid</name>
    <dbReference type="NCBI Taxonomy" id="307491"/>
    <lineage>
        <taxon>Eukaryota</taxon>
        <taxon>Metazoa</taxon>
        <taxon>Ecdysozoa</taxon>
        <taxon>Arthropoda</taxon>
        <taxon>Hexapoda</taxon>
        <taxon>Insecta</taxon>
        <taxon>Pterygota</taxon>
        <taxon>Neoptera</taxon>
        <taxon>Paraneoptera</taxon>
        <taxon>Hemiptera</taxon>
        <taxon>Sternorrhyncha</taxon>
        <taxon>Aphidomorpha</taxon>
        <taxon>Aphidoidea</taxon>
        <taxon>Aphididae</taxon>
        <taxon>Aphidini</taxon>
        <taxon>Aphis</taxon>
        <taxon>Aphis</taxon>
    </lineage>
</organism>
<feature type="compositionally biased region" description="Polar residues" evidence="1">
    <location>
        <begin position="237"/>
        <end position="251"/>
    </location>
</feature>
<keyword evidence="4" id="KW-1185">Reference proteome</keyword>
<evidence type="ECO:0000313" key="4">
    <source>
        <dbReference type="Proteomes" id="UP000475862"/>
    </source>
</evidence>
<dbReference type="Pfam" id="PF17751">
    <property type="entry name" value="SKICH"/>
    <property type="match status" value="1"/>
</dbReference>
<gene>
    <name evidence="3" type="ORF">AGLY_005798</name>
</gene>
<evidence type="ECO:0000256" key="1">
    <source>
        <dbReference type="SAM" id="MobiDB-lite"/>
    </source>
</evidence>
<name>A0A6G0TU84_APHGL</name>
<evidence type="ECO:0000259" key="2">
    <source>
        <dbReference type="Pfam" id="PF17751"/>
    </source>
</evidence>
<proteinExistence type="predicted"/>
<dbReference type="InterPro" id="IPR041611">
    <property type="entry name" value="SKICH"/>
</dbReference>
<dbReference type="OrthoDB" id="10015001at2759"/>